<gene>
    <name evidence="1" type="ORF">NCTC10254_01738</name>
</gene>
<evidence type="ECO:0000313" key="1">
    <source>
        <dbReference type="EMBL" id="SPW30637.1"/>
    </source>
</evidence>
<proteinExistence type="predicted"/>
<dbReference type="EMBL" id="UARK01000021">
    <property type="protein sequence ID" value="SPW30637.1"/>
    <property type="molecule type" value="Genomic_DNA"/>
</dbReference>
<evidence type="ECO:0000313" key="2">
    <source>
        <dbReference type="Proteomes" id="UP000249886"/>
    </source>
</evidence>
<accession>A0A8B4H886</accession>
<name>A0A8B4H886_9CORY</name>
<protein>
    <submittedName>
        <fullName evidence="1">Uncharacterized protein</fullName>
    </submittedName>
</protein>
<sequence>MCGEAITIGCYDESTRSLVESFPDDLSPFRQGRVAFGIIT</sequence>
<comment type="caution">
    <text evidence="1">The sequence shown here is derived from an EMBL/GenBank/DDBJ whole genome shotgun (WGS) entry which is preliminary data.</text>
</comment>
<organism evidence="1 2">
    <name type="scientific">Corynebacterium matruchotii</name>
    <dbReference type="NCBI Taxonomy" id="43768"/>
    <lineage>
        <taxon>Bacteria</taxon>
        <taxon>Bacillati</taxon>
        <taxon>Actinomycetota</taxon>
        <taxon>Actinomycetes</taxon>
        <taxon>Mycobacteriales</taxon>
        <taxon>Corynebacteriaceae</taxon>
        <taxon>Corynebacterium</taxon>
    </lineage>
</organism>
<dbReference type="AlphaFoldDB" id="A0A8B4H886"/>
<dbReference type="Proteomes" id="UP000249886">
    <property type="component" value="Unassembled WGS sequence"/>
</dbReference>
<reference evidence="1 2" key="1">
    <citation type="submission" date="2018-06" db="EMBL/GenBank/DDBJ databases">
        <authorList>
            <consortium name="Pathogen Informatics"/>
            <person name="Doyle S."/>
        </authorList>
    </citation>
    <scope>NUCLEOTIDE SEQUENCE [LARGE SCALE GENOMIC DNA]</scope>
    <source>
        <strain evidence="1 2">NCTC10254</strain>
    </source>
</reference>